<gene>
    <name evidence="2" type="ORF">BJ322DRAFT_999121</name>
</gene>
<evidence type="ECO:0000313" key="3">
    <source>
        <dbReference type="Proteomes" id="UP000736335"/>
    </source>
</evidence>
<sequence length="189" mass="21410">FMWNHEKMDTVNQTQTSTPHKKGGKKMLDIEARNKAIHLSWLKAYLNLGEDRATWAYFADAIIGMDIPPSQSIDVDPESRVTPFIQSWTTRVRGSTLPEDLKNMLQTAREFNVQLAATNPSKKVKGDLPIWYHAKSDPSAKKLYKTKHAKCLRKKHRVRLVKEATAILAEVGDNHIPATNCTCNTCSHL</sequence>
<dbReference type="Proteomes" id="UP000736335">
    <property type="component" value="Unassembled WGS sequence"/>
</dbReference>
<dbReference type="AlphaFoldDB" id="A0A9P6LBE4"/>
<accession>A0A9P6LBE4</accession>
<reference evidence="2" key="1">
    <citation type="journal article" date="2020" name="Nat. Commun.">
        <title>Large-scale genome sequencing of mycorrhizal fungi provides insights into the early evolution of symbiotic traits.</title>
        <authorList>
            <person name="Miyauchi S."/>
            <person name="Kiss E."/>
            <person name="Kuo A."/>
            <person name="Drula E."/>
            <person name="Kohler A."/>
            <person name="Sanchez-Garcia M."/>
            <person name="Morin E."/>
            <person name="Andreopoulos B."/>
            <person name="Barry K.W."/>
            <person name="Bonito G."/>
            <person name="Buee M."/>
            <person name="Carver A."/>
            <person name="Chen C."/>
            <person name="Cichocki N."/>
            <person name="Clum A."/>
            <person name="Culley D."/>
            <person name="Crous P.W."/>
            <person name="Fauchery L."/>
            <person name="Girlanda M."/>
            <person name="Hayes R.D."/>
            <person name="Keri Z."/>
            <person name="LaButti K."/>
            <person name="Lipzen A."/>
            <person name="Lombard V."/>
            <person name="Magnuson J."/>
            <person name="Maillard F."/>
            <person name="Murat C."/>
            <person name="Nolan M."/>
            <person name="Ohm R.A."/>
            <person name="Pangilinan J."/>
            <person name="Pereira M.F."/>
            <person name="Perotto S."/>
            <person name="Peter M."/>
            <person name="Pfister S."/>
            <person name="Riley R."/>
            <person name="Sitrit Y."/>
            <person name="Stielow J.B."/>
            <person name="Szollosi G."/>
            <person name="Zifcakova L."/>
            <person name="Stursova M."/>
            <person name="Spatafora J.W."/>
            <person name="Tedersoo L."/>
            <person name="Vaario L.M."/>
            <person name="Yamada A."/>
            <person name="Yan M."/>
            <person name="Wang P."/>
            <person name="Xu J."/>
            <person name="Bruns T."/>
            <person name="Baldrian P."/>
            <person name="Vilgalys R."/>
            <person name="Dunand C."/>
            <person name="Henrissat B."/>
            <person name="Grigoriev I.V."/>
            <person name="Hibbett D."/>
            <person name="Nagy L.G."/>
            <person name="Martin F.M."/>
        </authorList>
    </citation>
    <scope>NUCLEOTIDE SEQUENCE</scope>
    <source>
        <strain evidence="2">UH-Tt-Lm1</strain>
    </source>
</reference>
<keyword evidence="3" id="KW-1185">Reference proteome</keyword>
<organism evidence="2 3">
    <name type="scientific">Thelephora terrestris</name>
    <dbReference type="NCBI Taxonomy" id="56493"/>
    <lineage>
        <taxon>Eukaryota</taxon>
        <taxon>Fungi</taxon>
        <taxon>Dikarya</taxon>
        <taxon>Basidiomycota</taxon>
        <taxon>Agaricomycotina</taxon>
        <taxon>Agaricomycetes</taxon>
        <taxon>Thelephorales</taxon>
        <taxon>Thelephoraceae</taxon>
        <taxon>Thelephora</taxon>
    </lineage>
</organism>
<proteinExistence type="predicted"/>
<protein>
    <submittedName>
        <fullName evidence="2">Uncharacterized protein</fullName>
    </submittedName>
</protein>
<reference evidence="2" key="2">
    <citation type="submission" date="2020-11" db="EMBL/GenBank/DDBJ databases">
        <authorList>
            <consortium name="DOE Joint Genome Institute"/>
            <person name="Kuo A."/>
            <person name="Miyauchi S."/>
            <person name="Kiss E."/>
            <person name="Drula E."/>
            <person name="Kohler A."/>
            <person name="Sanchez-Garcia M."/>
            <person name="Andreopoulos B."/>
            <person name="Barry K.W."/>
            <person name="Bonito G."/>
            <person name="Buee M."/>
            <person name="Carver A."/>
            <person name="Chen C."/>
            <person name="Cichocki N."/>
            <person name="Clum A."/>
            <person name="Culley D."/>
            <person name="Crous P.W."/>
            <person name="Fauchery L."/>
            <person name="Girlanda M."/>
            <person name="Hayes R."/>
            <person name="Keri Z."/>
            <person name="Labutti K."/>
            <person name="Lipzen A."/>
            <person name="Lombard V."/>
            <person name="Magnuson J."/>
            <person name="Maillard F."/>
            <person name="Morin E."/>
            <person name="Murat C."/>
            <person name="Nolan M."/>
            <person name="Ohm R."/>
            <person name="Pangilinan J."/>
            <person name="Pereira M."/>
            <person name="Perotto S."/>
            <person name="Peter M."/>
            <person name="Riley R."/>
            <person name="Sitrit Y."/>
            <person name="Stielow B."/>
            <person name="Szollosi G."/>
            <person name="Zifcakova L."/>
            <person name="Stursova M."/>
            <person name="Spatafora J.W."/>
            <person name="Tedersoo L."/>
            <person name="Vaario L.-M."/>
            <person name="Yamada A."/>
            <person name="Yan M."/>
            <person name="Wang P."/>
            <person name="Xu J."/>
            <person name="Bruns T."/>
            <person name="Baldrian P."/>
            <person name="Vilgalys R."/>
            <person name="Henrissat B."/>
            <person name="Grigoriev I.V."/>
            <person name="Hibbett D."/>
            <person name="Nagy L.G."/>
            <person name="Martin F.M."/>
        </authorList>
    </citation>
    <scope>NUCLEOTIDE SEQUENCE</scope>
    <source>
        <strain evidence="2">UH-Tt-Lm1</strain>
    </source>
</reference>
<feature type="non-terminal residue" evidence="2">
    <location>
        <position position="1"/>
    </location>
</feature>
<comment type="caution">
    <text evidence="2">The sequence shown here is derived from an EMBL/GenBank/DDBJ whole genome shotgun (WGS) entry which is preliminary data.</text>
</comment>
<evidence type="ECO:0000256" key="1">
    <source>
        <dbReference type="SAM" id="MobiDB-lite"/>
    </source>
</evidence>
<dbReference type="OrthoDB" id="2728078at2759"/>
<dbReference type="EMBL" id="WIUZ02000002">
    <property type="protein sequence ID" value="KAF9791076.1"/>
    <property type="molecule type" value="Genomic_DNA"/>
</dbReference>
<name>A0A9P6LBE4_9AGAM</name>
<evidence type="ECO:0000313" key="2">
    <source>
        <dbReference type="EMBL" id="KAF9791076.1"/>
    </source>
</evidence>
<feature type="region of interest" description="Disordered" evidence="1">
    <location>
        <begin position="1"/>
        <end position="25"/>
    </location>
</feature>